<feature type="chain" id="PRO_5039533455" evidence="2">
    <location>
        <begin position="28"/>
        <end position="69"/>
    </location>
</feature>
<name>A0A931GLF7_9ACTN</name>
<dbReference type="EMBL" id="JADOUA010000001">
    <property type="protein sequence ID" value="MBG6087411.1"/>
    <property type="molecule type" value="Genomic_DNA"/>
</dbReference>
<accession>A0A931GLF7</accession>
<evidence type="ECO:0000313" key="3">
    <source>
        <dbReference type="EMBL" id="MBG6087411.1"/>
    </source>
</evidence>
<dbReference type="Proteomes" id="UP000614047">
    <property type="component" value="Unassembled WGS sequence"/>
</dbReference>
<evidence type="ECO:0000313" key="4">
    <source>
        <dbReference type="Proteomes" id="UP000614047"/>
    </source>
</evidence>
<proteinExistence type="predicted"/>
<sequence>MKRSTILLIAGAAAVAAGVVAVRSAAAGPPPPPVHGTGESRVQPAPDDGYWTPQRMRDARPAPMPEDDG</sequence>
<feature type="region of interest" description="Disordered" evidence="1">
    <location>
        <begin position="25"/>
        <end position="69"/>
    </location>
</feature>
<comment type="caution">
    <text evidence="3">The sequence shown here is derived from an EMBL/GenBank/DDBJ whole genome shotgun (WGS) entry which is preliminary data.</text>
</comment>
<keyword evidence="4" id="KW-1185">Reference proteome</keyword>
<protein>
    <submittedName>
        <fullName evidence="3">Uncharacterized protein</fullName>
    </submittedName>
</protein>
<evidence type="ECO:0000256" key="2">
    <source>
        <dbReference type="SAM" id="SignalP"/>
    </source>
</evidence>
<feature type="signal peptide" evidence="2">
    <location>
        <begin position="1"/>
        <end position="27"/>
    </location>
</feature>
<keyword evidence="2" id="KW-0732">Signal</keyword>
<gene>
    <name evidence="3" type="ORF">IW256_001524</name>
</gene>
<dbReference type="AlphaFoldDB" id="A0A931GLF7"/>
<organism evidence="3 4">
    <name type="scientific">Actinomadura viridis</name>
    <dbReference type="NCBI Taxonomy" id="58110"/>
    <lineage>
        <taxon>Bacteria</taxon>
        <taxon>Bacillati</taxon>
        <taxon>Actinomycetota</taxon>
        <taxon>Actinomycetes</taxon>
        <taxon>Streptosporangiales</taxon>
        <taxon>Thermomonosporaceae</taxon>
        <taxon>Actinomadura</taxon>
    </lineage>
</organism>
<reference evidence="3" key="1">
    <citation type="submission" date="2020-11" db="EMBL/GenBank/DDBJ databases">
        <title>Sequencing the genomes of 1000 actinobacteria strains.</title>
        <authorList>
            <person name="Klenk H.-P."/>
        </authorList>
    </citation>
    <scope>NUCLEOTIDE SEQUENCE</scope>
    <source>
        <strain evidence="3">DSM 43175</strain>
    </source>
</reference>
<dbReference type="RefSeq" id="WP_197010277.1">
    <property type="nucleotide sequence ID" value="NZ_BAABES010000006.1"/>
</dbReference>
<evidence type="ECO:0000256" key="1">
    <source>
        <dbReference type="SAM" id="MobiDB-lite"/>
    </source>
</evidence>